<keyword evidence="2" id="KW-0472">Membrane</keyword>
<keyword evidence="3" id="KW-0966">Cell projection</keyword>
<reference evidence="3 4" key="1">
    <citation type="submission" date="2016-11" db="EMBL/GenBank/DDBJ databases">
        <authorList>
            <person name="Jaros S."/>
            <person name="Januszkiewicz K."/>
            <person name="Wedrychowicz H."/>
        </authorList>
    </citation>
    <scope>NUCLEOTIDE SEQUENCE [LARGE SCALE GENOMIC DNA]</scope>
    <source>
        <strain evidence="3 4">CGMCC 1.10681</strain>
    </source>
</reference>
<keyword evidence="3" id="KW-0282">Flagellum</keyword>
<organism evidence="3 4">
    <name type="scientific">Gracilibacillus kekensis</name>
    <dbReference type="NCBI Taxonomy" id="1027249"/>
    <lineage>
        <taxon>Bacteria</taxon>
        <taxon>Bacillati</taxon>
        <taxon>Bacillota</taxon>
        <taxon>Bacilli</taxon>
        <taxon>Bacillales</taxon>
        <taxon>Bacillaceae</taxon>
        <taxon>Gracilibacillus</taxon>
    </lineage>
</organism>
<keyword evidence="4" id="KW-1185">Reference proteome</keyword>
<dbReference type="SUPFAM" id="SSF158791">
    <property type="entry name" value="MgtE N-terminal domain-like"/>
    <property type="match status" value="1"/>
</dbReference>
<keyword evidence="1" id="KW-0175">Coiled coil</keyword>
<proteinExistence type="predicted"/>
<evidence type="ECO:0000313" key="4">
    <source>
        <dbReference type="Proteomes" id="UP000184184"/>
    </source>
</evidence>
<name>A0A1M7PGL7_9BACI</name>
<evidence type="ECO:0000313" key="3">
    <source>
        <dbReference type="EMBL" id="SHN16215.1"/>
    </source>
</evidence>
<dbReference type="RefSeq" id="WP_139251812.1">
    <property type="nucleotide sequence ID" value="NZ_FRCZ01000004.1"/>
</dbReference>
<accession>A0A1M7PGL7</accession>
<keyword evidence="3" id="KW-0969">Cilium</keyword>
<feature type="coiled-coil region" evidence="1">
    <location>
        <begin position="83"/>
        <end position="145"/>
    </location>
</feature>
<evidence type="ECO:0000256" key="1">
    <source>
        <dbReference type="SAM" id="Coils"/>
    </source>
</evidence>
<sequence length="210" mass="23593">MNYPFVSIQKVRIGEEMAPNPSKNKEKKAGIFQWLIVIFVSLLFAALITVIILVTMGIDISKYTKETLNKVPFIEEQVTTDSEELFENNLAKKDQEISNLEEELEVVQYEAQGKDSTISELEEEIENLTTQLAELEQQATESTDVGSGYQELSESFSAMKPKVAAPIIENMENTIALPLLRELDAEIRGEILGEMEPEIAADYSDLLVNE</sequence>
<dbReference type="Proteomes" id="UP000184184">
    <property type="component" value="Unassembled WGS sequence"/>
</dbReference>
<keyword evidence="2" id="KW-0812">Transmembrane</keyword>
<dbReference type="EMBL" id="FRCZ01000004">
    <property type="protein sequence ID" value="SHN16215.1"/>
    <property type="molecule type" value="Genomic_DNA"/>
</dbReference>
<keyword evidence="2" id="KW-1133">Transmembrane helix</keyword>
<dbReference type="OrthoDB" id="1724615at2"/>
<evidence type="ECO:0000256" key="2">
    <source>
        <dbReference type="SAM" id="Phobius"/>
    </source>
</evidence>
<gene>
    <name evidence="3" type="ORF">SAMN05216179_2179</name>
</gene>
<dbReference type="AlphaFoldDB" id="A0A1M7PGL7"/>
<dbReference type="STRING" id="1027249.SAMN05216179_2179"/>
<protein>
    <submittedName>
        <fullName evidence="3">Flagellar motility protein MotE, a chaperone for MotC folding</fullName>
    </submittedName>
</protein>
<feature type="transmembrane region" description="Helical" evidence="2">
    <location>
        <begin position="31"/>
        <end position="55"/>
    </location>
</feature>